<dbReference type="Pfam" id="PF01083">
    <property type="entry name" value="Cutinase"/>
    <property type="match status" value="1"/>
</dbReference>
<evidence type="ECO:0000313" key="7">
    <source>
        <dbReference type="EMBL" id="KAA1127735.1"/>
    </source>
</evidence>
<evidence type="ECO:0000256" key="1">
    <source>
        <dbReference type="ARBA" id="ARBA00022801"/>
    </source>
</evidence>
<sequence>MVSIRFKSFLLLVINLQESVKSASVDRATLSKRQFDLSSLTGSLGGGSIPGIGGTSGSGSGSGGNGLGGFPSIGSGTGGGLGGLGSGSAGGLGSFPGMGSGGGTGGLGGLSGMASGSGIGGLGGLPGMGSGSSGTASSSNSDGASLNGQSKSQGSSGGCPSYYMIGARGTSEGPGGSIAYNALYQKVLASVPGGAKEELQYSTSADYSVTVTQGAQTEVKMITGEISKCPKTVFVLLGYSKGAMVQTQTLNNKDIPQDKIAAVALFGNPYFRAGAPQNKCGASSGMGIAAMAGAKMPDQLTDRVYDCCVPGDEICQTAGSIMGHLSYAGQHENDATEFVIQKLKAKLSGASGAQKGSP</sequence>
<feature type="compositionally biased region" description="Low complexity" evidence="3">
    <location>
        <begin position="133"/>
        <end position="154"/>
    </location>
</feature>
<keyword evidence="1" id="KW-0378">Hydrolase</keyword>
<dbReference type="Proteomes" id="UP000324748">
    <property type="component" value="Unassembled WGS sequence"/>
</dbReference>
<dbReference type="AlphaFoldDB" id="A0A5B0NYF0"/>
<dbReference type="InterPro" id="IPR000675">
    <property type="entry name" value="Cutinase/axe"/>
</dbReference>
<evidence type="ECO:0000313" key="8">
    <source>
        <dbReference type="Proteomes" id="UP000324748"/>
    </source>
</evidence>
<dbReference type="SMART" id="SM01110">
    <property type="entry name" value="Cutinase"/>
    <property type="match status" value="1"/>
</dbReference>
<dbReference type="GO" id="GO:0052689">
    <property type="term" value="F:carboxylic ester hydrolase activity"/>
    <property type="evidence" value="ECO:0007669"/>
    <property type="project" value="UniProtKB-ARBA"/>
</dbReference>
<dbReference type="OrthoDB" id="2586582at2759"/>
<organism evidence="5 8">
    <name type="scientific">Puccinia graminis f. sp. tritici</name>
    <dbReference type="NCBI Taxonomy" id="56615"/>
    <lineage>
        <taxon>Eukaryota</taxon>
        <taxon>Fungi</taxon>
        <taxon>Dikarya</taxon>
        <taxon>Basidiomycota</taxon>
        <taxon>Pucciniomycotina</taxon>
        <taxon>Pucciniomycetes</taxon>
        <taxon>Pucciniales</taxon>
        <taxon>Pucciniaceae</taxon>
        <taxon>Puccinia</taxon>
    </lineage>
</organism>
<evidence type="ECO:0000256" key="3">
    <source>
        <dbReference type="SAM" id="MobiDB-lite"/>
    </source>
</evidence>
<feature type="signal peptide" evidence="4">
    <location>
        <begin position="1"/>
        <end position="22"/>
    </location>
</feature>
<feature type="region of interest" description="Disordered" evidence="3">
    <location>
        <begin position="124"/>
        <end position="157"/>
    </location>
</feature>
<dbReference type="EMBL" id="VDEP01000152">
    <property type="protein sequence ID" value="KAA1127735.1"/>
    <property type="molecule type" value="Genomic_DNA"/>
</dbReference>
<dbReference type="EMBL" id="VDEP01000264">
    <property type="protein sequence ID" value="KAA1118255.1"/>
    <property type="molecule type" value="Genomic_DNA"/>
</dbReference>
<reference evidence="8 9" key="1">
    <citation type="submission" date="2019-05" db="EMBL/GenBank/DDBJ databases">
        <title>Emergence of the Ug99 lineage of the wheat stem rust pathogen through somatic hybridization.</title>
        <authorList>
            <person name="Li F."/>
            <person name="Upadhyaya N.M."/>
            <person name="Sperschneider J."/>
            <person name="Matny O."/>
            <person name="Nguyen-Phuc H."/>
            <person name="Mago R."/>
            <person name="Raley C."/>
            <person name="Miller M.E."/>
            <person name="Silverstein K.A.T."/>
            <person name="Henningsen E."/>
            <person name="Hirsch C.D."/>
            <person name="Visser B."/>
            <person name="Pretorius Z.A."/>
            <person name="Steffenson B.J."/>
            <person name="Schwessinger B."/>
            <person name="Dodds P.N."/>
            <person name="Figueroa M."/>
        </authorList>
    </citation>
    <scope>NUCLEOTIDE SEQUENCE [LARGE SCALE GENOMIC DNA]</scope>
    <source>
        <strain evidence="5">21-0</strain>
        <strain evidence="6 9">Ug99</strain>
    </source>
</reference>
<evidence type="ECO:0000313" key="9">
    <source>
        <dbReference type="Proteomes" id="UP000325313"/>
    </source>
</evidence>
<accession>A0A5B0NYF0</accession>
<dbReference type="SUPFAM" id="SSF53474">
    <property type="entry name" value="alpha/beta-Hydrolases"/>
    <property type="match status" value="1"/>
</dbReference>
<name>A0A5B0NYF0_PUCGR</name>
<keyword evidence="8" id="KW-1185">Reference proteome</keyword>
<feature type="chain" id="PRO_5036137594" description="Cutinase" evidence="4">
    <location>
        <begin position="23"/>
        <end position="358"/>
    </location>
</feature>
<dbReference type="PANTHER" id="PTHR33630">
    <property type="entry name" value="CUTINASE RV1984C-RELATED-RELATED"/>
    <property type="match status" value="1"/>
</dbReference>
<keyword evidence="4" id="KW-0732">Signal</keyword>
<proteinExistence type="predicted"/>
<comment type="caution">
    <text evidence="5">The sequence shown here is derived from an EMBL/GenBank/DDBJ whole genome shotgun (WGS) entry which is preliminary data.</text>
</comment>
<feature type="region of interest" description="Disordered" evidence="3">
    <location>
        <begin position="48"/>
        <end position="71"/>
    </location>
</feature>
<gene>
    <name evidence="5" type="ORF">PGT21_025139</name>
    <name evidence="6" type="ORF">PGTUg99_000188</name>
    <name evidence="7" type="ORF">PGTUg99_007082</name>
</gene>
<dbReference type="InterPro" id="IPR029058">
    <property type="entry name" value="AB_hydrolase_fold"/>
</dbReference>
<dbReference type="Proteomes" id="UP000325313">
    <property type="component" value="Unassembled WGS sequence"/>
</dbReference>
<evidence type="ECO:0008006" key="10">
    <source>
        <dbReference type="Google" id="ProtNLM"/>
    </source>
</evidence>
<protein>
    <recommendedName>
        <fullName evidence="10">Cutinase</fullName>
    </recommendedName>
</protein>
<dbReference type="PANTHER" id="PTHR33630:SF9">
    <property type="entry name" value="CUTINASE 4"/>
    <property type="match status" value="1"/>
</dbReference>
<evidence type="ECO:0000313" key="5">
    <source>
        <dbReference type="EMBL" id="KAA1093100.1"/>
    </source>
</evidence>
<dbReference type="Gene3D" id="3.40.50.1820">
    <property type="entry name" value="alpha/beta hydrolase"/>
    <property type="match status" value="1"/>
</dbReference>
<dbReference type="EMBL" id="VSWC01000080">
    <property type="protein sequence ID" value="KAA1093100.1"/>
    <property type="molecule type" value="Genomic_DNA"/>
</dbReference>
<keyword evidence="2" id="KW-1015">Disulfide bond</keyword>
<evidence type="ECO:0000313" key="6">
    <source>
        <dbReference type="EMBL" id="KAA1118255.1"/>
    </source>
</evidence>
<evidence type="ECO:0000256" key="2">
    <source>
        <dbReference type="ARBA" id="ARBA00023157"/>
    </source>
</evidence>
<evidence type="ECO:0000256" key="4">
    <source>
        <dbReference type="SAM" id="SignalP"/>
    </source>
</evidence>